<keyword evidence="1" id="KW-1133">Transmembrane helix</keyword>
<evidence type="ECO:0000313" key="3">
    <source>
        <dbReference type="Proteomes" id="UP001371456"/>
    </source>
</evidence>
<protein>
    <submittedName>
        <fullName evidence="2">Uncharacterized protein</fullName>
    </submittedName>
</protein>
<feature type="transmembrane region" description="Helical" evidence="1">
    <location>
        <begin position="76"/>
        <end position="92"/>
    </location>
</feature>
<sequence>MTEVACAAPSKQSLIPGEGETPRRWLWFPVAAVDPLSDHLSLYLDEAPGIIERKSVHEPMQTENSELLSARLRNSTFYYFLFIYFFFFLKVAQGEPRLLDHQIVGLAPQTRSFYVLRKSNSTESLRKEMP</sequence>
<gene>
    <name evidence="2" type="ORF">RDI58_030082</name>
</gene>
<dbReference type="AlphaFoldDB" id="A0AAN8SY39"/>
<keyword evidence="1" id="KW-0472">Membrane</keyword>
<dbReference type="EMBL" id="JBANQN010000012">
    <property type="protein sequence ID" value="KAK6774842.1"/>
    <property type="molecule type" value="Genomic_DNA"/>
</dbReference>
<proteinExistence type="predicted"/>
<evidence type="ECO:0000256" key="1">
    <source>
        <dbReference type="SAM" id="Phobius"/>
    </source>
</evidence>
<name>A0AAN8SY39_SOLBU</name>
<reference evidence="2 3" key="1">
    <citation type="submission" date="2024-02" db="EMBL/GenBank/DDBJ databases">
        <title>de novo genome assembly of Solanum bulbocastanum strain 11H21.</title>
        <authorList>
            <person name="Hosaka A.J."/>
        </authorList>
    </citation>
    <scope>NUCLEOTIDE SEQUENCE [LARGE SCALE GENOMIC DNA]</scope>
    <source>
        <tissue evidence="2">Young leaves</tissue>
    </source>
</reference>
<keyword evidence="3" id="KW-1185">Reference proteome</keyword>
<evidence type="ECO:0000313" key="2">
    <source>
        <dbReference type="EMBL" id="KAK6774842.1"/>
    </source>
</evidence>
<comment type="caution">
    <text evidence="2">The sequence shown here is derived from an EMBL/GenBank/DDBJ whole genome shotgun (WGS) entry which is preliminary data.</text>
</comment>
<keyword evidence="1" id="KW-0812">Transmembrane</keyword>
<organism evidence="2 3">
    <name type="scientific">Solanum bulbocastanum</name>
    <name type="common">Wild potato</name>
    <dbReference type="NCBI Taxonomy" id="147425"/>
    <lineage>
        <taxon>Eukaryota</taxon>
        <taxon>Viridiplantae</taxon>
        <taxon>Streptophyta</taxon>
        <taxon>Embryophyta</taxon>
        <taxon>Tracheophyta</taxon>
        <taxon>Spermatophyta</taxon>
        <taxon>Magnoliopsida</taxon>
        <taxon>eudicotyledons</taxon>
        <taxon>Gunneridae</taxon>
        <taxon>Pentapetalae</taxon>
        <taxon>asterids</taxon>
        <taxon>lamiids</taxon>
        <taxon>Solanales</taxon>
        <taxon>Solanaceae</taxon>
        <taxon>Solanoideae</taxon>
        <taxon>Solaneae</taxon>
        <taxon>Solanum</taxon>
    </lineage>
</organism>
<accession>A0AAN8SY39</accession>
<dbReference type="Proteomes" id="UP001371456">
    <property type="component" value="Unassembled WGS sequence"/>
</dbReference>